<dbReference type="AlphaFoldDB" id="A0AAU8JAX9"/>
<gene>
    <name evidence="2" type="ORF">ABWT76_005091</name>
</gene>
<sequence length="318" mass="36206">MEAKVKPDWAGEDLLSRFVNLLIQIKPIYGLMKQQARQVLIKTAEKKGIPWRENCQKLDNSETKALLEQITNPEISYPDYYQVPFHAYDRGNLCWQAAFEATSATQSMALRVWPEENISWQTAQERLRSSFHQVLGQYSPNHVQDVLDIGCSVGMSTLPLHRYFCQQQNQKIRTVGLDLSPYMLSVAKIQDSQGEIAEWIHGLAEKTPFGDNSFDVVTLQFVLHELPGHATEEIFREVLRILRPGGCLGIVDNNPRSPVIQNLPPALFVLMKSTEPWSDDYYTFDVEAALQKVGFDYKTTVATDPRHRTIIGIKPMSP</sequence>
<protein>
    <submittedName>
        <fullName evidence="2">Class I SAM-dependent methyltransferase</fullName>
        <ecNumber evidence="2">2.1.-.-</ecNumber>
    </submittedName>
</protein>
<evidence type="ECO:0000259" key="1">
    <source>
        <dbReference type="Pfam" id="PF08241"/>
    </source>
</evidence>
<proteinExistence type="predicted"/>
<accession>A0AAU8JAX9</accession>
<keyword evidence="2" id="KW-0808">Transferase</keyword>
<dbReference type="Pfam" id="PF08241">
    <property type="entry name" value="Methyltransf_11"/>
    <property type="match status" value="1"/>
</dbReference>
<dbReference type="EMBL" id="CP159837">
    <property type="protein sequence ID" value="XCM36335.1"/>
    <property type="molecule type" value="Genomic_DNA"/>
</dbReference>
<organism evidence="2">
    <name type="scientific">Planktothricoides raciborskii GIHE-MW2</name>
    <dbReference type="NCBI Taxonomy" id="2792601"/>
    <lineage>
        <taxon>Bacteria</taxon>
        <taxon>Bacillati</taxon>
        <taxon>Cyanobacteriota</taxon>
        <taxon>Cyanophyceae</taxon>
        <taxon>Oscillatoriophycideae</taxon>
        <taxon>Oscillatoriales</taxon>
        <taxon>Oscillatoriaceae</taxon>
        <taxon>Planktothricoides</taxon>
    </lineage>
</organism>
<dbReference type="PANTHER" id="PTHR42912">
    <property type="entry name" value="METHYLTRANSFERASE"/>
    <property type="match status" value="1"/>
</dbReference>
<name>A0AAU8JAX9_9CYAN</name>
<dbReference type="GO" id="GO:0032259">
    <property type="term" value="P:methylation"/>
    <property type="evidence" value="ECO:0007669"/>
    <property type="project" value="UniProtKB-KW"/>
</dbReference>
<feature type="domain" description="Methyltransferase type 11" evidence="1">
    <location>
        <begin position="147"/>
        <end position="248"/>
    </location>
</feature>
<evidence type="ECO:0000313" key="2">
    <source>
        <dbReference type="EMBL" id="XCM36335.1"/>
    </source>
</evidence>
<dbReference type="PANTHER" id="PTHR42912:SF80">
    <property type="entry name" value="METHYLTRANSFERASE DOMAIN-CONTAINING PROTEIN"/>
    <property type="match status" value="1"/>
</dbReference>
<dbReference type="GO" id="GO:0008757">
    <property type="term" value="F:S-adenosylmethionine-dependent methyltransferase activity"/>
    <property type="evidence" value="ECO:0007669"/>
    <property type="project" value="InterPro"/>
</dbReference>
<keyword evidence="2" id="KW-0489">Methyltransferase</keyword>
<dbReference type="EC" id="2.1.-.-" evidence="2"/>
<dbReference type="RefSeq" id="WP_054464836.1">
    <property type="nucleotide sequence ID" value="NZ_CP159837.1"/>
</dbReference>
<dbReference type="Gene3D" id="3.40.50.150">
    <property type="entry name" value="Vaccinia Virus protein VP39"/>
    <property type="match status" value="1"/>
</dbReference>
<reference evidence="2" key="1">
    <citation type="submission" date="2024-07" db="EMBL/GenBank/DDBJ databases">
        <authorList>
            <person name="Kim Y.J."/>
            <person name="Jeong J.Y."/>
        </authorList>
    </citation>
    <scope>NUCLEOTIDE SEQUENCE</scope>
    <source>
        <strain evidence="2">GIHE-MW2</strain>
    </source>
</reference>
<dbReference type="InterPro" id="IPR050508">
    <property type="entry name" value="Methyltransf_Superfamily"/>
</dbReference>
<dbReference type="SUPFAM" id="SSF53335">
    <property type="entry name" value="S-adenosyl-L-methionine-dependent methyltransferases"/>
    <property type="match status" value="1"/>
</dbReference>
<dbReference type="InterPro" id="IPR029063">
    <property type="entry name" value="SAM-dependent_MTases_sf"/>
</dbReference>
<dbReference type="InterPro" id="IPR013216">
    <property type="entry name" value="Methyltransf_11"/>
</dbReference>
<dbReference type="CDD" id="cd02440">
    <property type="entry name" value="AdoMet_MTases"/>
    <property type="match status" value="1"/>
</dbReference>